<evidence type="ECO:0000256" key="1">
    <source>
        <dbReference type="ARBA" id="ARBA00006754"/>
    </source>
</evidence>
<comment type="similarity">
    <text evidence="1">Belongs to the CdaR family.</text>
</comment>
<dbReference type="InterPro" id="IPR051448">
    <property type="entry name" value="CdaR-like_regulators"/>
</dbReference>
<dbReference type="InterPro" id="IPR041522">
    <property type="entry name" value="CdaR_GGDEF"/>
</dbReference>
<feature type="domain" description="Putative sugar diacid recognition" evidence="2">
    <location>
        <begin position="3"/>
        <end position="134"/>
    </location>
</feature>
<dbReference type="InterPro" id="IPR025736">
    <property type="entry name" value="PucR_C-HTH_dom"/>
</dbReference>
<evidence type="ECO:0000259" key="4">
    <source>
        <dbReference type="Pfam" id="PF17853"/>
    </source>
</evidence>
<organism evidence="5 6">
    <name type="scientific">Halobacillus andaensis</name>
    <dbReference type="NCBI Taxonomy" id="1176239"/>
    <lineage>
        <taxon>Bacteria</taxon>
        <taxon>Bacillati</taxon>
        <taxon>Bacillota</taxon>
        <taxon>Bacilli</taxon>
        <taxon>Bacillales</taxon>
        <taxon>Bacillaceae</taxon>
        <taxon>Halobacillus</taxon>
    </lineage>
</organism>
<name>A0A917B1X9_HALAA</name>
<evidence type="ECO:0000259" key="2">
    <source>
        <dbReference type="Pfam" id="PF05651"/>
    </source>
</evidence>
<sequence>MELTEKLGQEIIRRLSKYIDVPINLMNPHGKIVASTDPSRLHQLHGGAKAVIQSQQPNIITNGNADDFSNVKPGVNLPIFHHGELAGVVGLTGKPDDVMQAARMTQGSVEITLDQMRLQKEAFFQERQWNHWLQRLLHPTDVDTKELAREAVYTLQVEIHKPWQVVVYQTSQPYELAERLRSSLEPFDPLFILPYENHSVVAALPDQPLTIEGEEEVVIGIGEPGYSISGLRQSYHQASEAIDLAGIPGEVVSSASLKTERLINHIDPAVYEEISGTYRQLLRELDASYIETLQSFFDNNLKMNVTASDLHIHRNTLIYRLDQLSKKTGLDPRRFQDAIILKTILLKESL</sequence>
<feature type="domain" description="PucR C-terminal helix-turn-helix" evidence="3">
    <location>
        <begin position="290"/>
        <end position="342"/>
    </location>
</feature>
<protein>
    <submittedName>
        <fullName evidence="5">Carbohydrate diacid regulator</fullName>
    </submittedName>
</protein>
<dbReference type="Pfam" id="PF17853">
    <property type="entry name" value="GGDEF_2"/>
    <property type="match status" value="1"/>
</dbReference>
<dbReference type="Proteomes" id="UP000660110">
    <property type="component" value="Unassembled WGS sequence"/>
</dbReference>
<dbReference type="InterPro" id="IPR042070">
    <property type="entry name" value="PucR_C-HTH_sf"/>
</dbReference>
<proteinExistence type="inferred from homology"/>
<accession>A0A917B1X9</accession>
<dbReference type="Pfam" id="PF13556">
    <property type="entry name" value="HTH_30"/>
    <property type="match status" value="1"/>
</dbReference>
<dbReference type="InterPro" id="IPR008599">
    <property type="entry name" value="Diacid_rec"/>
</dbReference>
<dbReference type="PANTHER" id="PTHR33744">
    <property type="entry name" value="CARBOHYDRATE DIACID REGULATOR"/>
    <property type="match status" value="1"/>
</dbReference>
<evidence type="ECO:0000313" key="6">
    <source>
        <dbReference type="Proteomes" id="UP000660110"/>
    </source>
</evidence>
<dbReference type="Gene3D" id="1.10.10.2840">
    <property type="entry name" value="PucR C-terminal helix-turn-helix domain"/>
    <property type="match status" value="1"/>
</dbReference>
<keyword evidence="6" id="KW-1185">Reference proteome</keyword>
<reference evidence="5" key="1">
    <citation type="journal article" date="2014" name="Int. J. Syst. Evol. Microbiol.">
        <title>Complete genome sequence of Corynebacterium casei LMG S-19264T (=DSM 44701T), isolated from a smear-ripened cheese.</title>
        <authorList>
            <consortium name="US DOE Joint Genome Institute (JGI-PGF)"/>
            <person name="Walter F."/>
            <person name="Albersmeier A."/>
            <person name="Kalinowski J."/>
            <person name="Ruckert C."/>
        </authorList>
    </citation>
    <scope>NUCLEOTIDE SEQUENCE</scope>
    <source>
        <strain evidence="5">CGMCC 1.12153</strain>
    </source>
</reference>
<dbReference type="Pfam" id="PF05651">
    <property type="entry name" value="Diacid_rec"/>
    <property type="match status" value="1"/>
</dbReference>
<evidence type="ECO:0000313" key="5">
    <source>
        <dbReference type="EMBL" id="GGF18045.1"/>
    </source>
</evidence>
<evidence type="ECO:0000259" key="3">
    <source>
        <dbReference type="Pfam" id="PF13556"/>
    </source>
</evidence>
<dbReference type="EMBL" id="BMEL01000002">
    <property type="protein sequence ID" value="GGF18045.1"/>
    <property type="molecule type" value="Genomic_DNA"/>
</dbReference>
<feature type="domain" description="CdaR GGDEF-like" evidence="4">
    <location>
        <begin position="146"/>
        <end position="243"/>
    </location>
</feature>
<dbReference type="PANTHER" id="PTHR33744:SF15">
    <property type="entry name" value="CARBOHYDRATE DIACID REGULATOR"/>
    <property type="match status" value="1"/>
</dbReference>
<dbReference type="AlphaFoldDB" id="A0A917B1X9"/>
<reference evidence="5" key="2">
    <citation type="submission" date="2020-09" db="EMBL/GenBank/DDBJ databases">
        <authorList>
            <person name="Sun Q."/>
            <person name="Zhou Y."/>
        </authorList>
    </citation>
    <scope>NUCLEOTIDE SEQUENCE</scope>
    <source>
        <strain evidence="5">CGMCC 1.12153</strain>
    </source>
</reference>
<gene>
    <name evidence="5" type="ORF">GCM10010954_16030</name>
</gene>
<dbReference type="RefSeq" id="WP_188376981.1">
    <property type="nucleotide sequence ID" value="NZ_BMEL01000002.1"/>
</dbReference>
<comment type="caution">
    <text evidence="5">The sequence shown here is derived from an EMBL/GenBank/DDBJ whole genome shotgun (WGS) entry which is preliminary data.</text>
</comment>